<evidence type="ECO:0000256" key="6">
    <source>
        <dbReference type="SAM" id="MobiDB-lite"/>
    </source>
</evidence>
<reference evidence="8 9" key="1">
    <citation type="submission" date="2019-06" db="EMBL/GenBank/DDBJ databases">
        <title>Sequencing the genomes of 1000 actinobacteria strains.</title>
        <authorList>
            <person name="Klenk H.-P."/>
        </authorList>
    </citation>
    <scope>NUCLEOTIDE SEQUENCE [LARGE SCALE GENOMIC DNA]</scope>
    <source>
        <strain evidence="8 9">DSM 18031</strain>
    </source>
</reference>
<dbReference type="SUPFAM" id="SSF53383">
    <property type="entry name" value="PLP-dependent transferases"/>
    <property type="match status" value="1"/>
</dbReference>
<evidence type="ECO:0000313" key="8">
    <source>
        <dbReference type="EMBL" id="TQM65348.1"/>
    </source>
</evidence>
<protein>
    <submittedName>
        <fullName evidence="8">GntR family transcriptional regulator</fullName>
    </submittedName>
</protein>
<proteinExistence type="inferred from homology"/>
<dbReference type="Gene3D" id="3.40.640.10">
    <property type="entry name" value="Type I PLP-dependent aspartate aminotransferase-like (Major domain)"/>
    <property type="match status" value="1"/>
</dbReference>
<dbReference type="PROSITE" id="PS50949">
    <property type="entry name" value="HTH_GNTR"/>
    <property type="match status" value="1"/>
</dbReference>
<gene>
    <name evidence="8" type="ORF">FB466_0146</name>
</gene>
<dbReference type="InterPro" id="IPR015421">
    <property type="entry name" value="PyrdxlP-dep_Trfase_major"/>
</dbReference>
<keyword evidence="5" id="KW-0804">Transcription</keyword>
<dbReference type="InterPro" id="IPR000524">
    <property type="entry name" value="Tscrpt_reg_HTH_GntR"/>
</dbReference>
<dbReference type="InterPro" id="IPR036388">
    <property type="entry name" value="WH-like_DNA-bd_sf"/>
</dbReference>
<keyword evidence="9" id="KW-1185">Reference proteome</keyword>
<dbReference type="RefSeq" id="WP_246054478.1">
    <property type="nucleotide sequence ID" value="NZ_BAAAYS010000013.1"/>
</dbReference>
<evidence type="ECO:0000256" key="3">
    <source>
        <dbReference type="ARBA" id="ARBA00023015"/>
    </source>
</evidence>
<keyword evidence="4" id="KW-0238">DNA-binding</keyword>
<dbReference type="AlphaFoldDB" id="A0A543I436"/>
<dbReference type="SMART" id="SM00345">
    <property type="entry name" value="HTH_GNTR"/>
    <property type="match status" value="1"/>
</dbReference>
<dbReference type="SUPFAM" id="SSF46785">
    <property type="entry name" value="Winged helix' DNA-binding domain"/>
    <property type="match status" value="1"/>
</dbReference>
<evidence type="ECO:0000259" key="7">
    <source>
        <dbReference type="PROSITE" id="PS50949"/>
    </source>
</evidence>
<dbReference type="PRINTS" id="PR00035">
    <property type="entry name" value="HTHGNTR"/>
</dbReference>
<dbReference type="EMBL" id="VFPN01000001">
    <property type="protein sequence ID" value="TQM65348.1"/>
    <property type="molecule type" value="Genomic_DNA"/>
</dbReference>
<keyword evidence="2" id="KW-0663">Pyridoxal phosphate</keyword>
<evidence type="ECO:0000256" key="2">
    <source>
        <dbReference type="ARBA" id="ARBA00022898"/>
    </source>
</evidence>
<dbReference type="Gene3D" id="1.10.10.10">
    <property type="entry name" value="Winged helix-like DNA-binding domain superfamily/Winged helix DNA-binding domain"/>
    <property type="match status" value="1"/>
</dbReference>
<dbReference type="InterPro" id="IPR051446">
    <property type="entry name" value="HTH_trans_reg/aminotransferase"/>
</dbReference>
<dbReference type="Proteomes" id="UP000318331">
    <property type="component" value="Unassembled WGS sequence"/>
</dbReference>
<dbReference type="PANTHER" id="PTHR46577:SF1">
    <property type="entry name" value="HTH-TYPE TRANSCRIPTIONAL REGULATORY PROTEIN GABR"/>
    <property type="match status" value="1"/>
</dbReference>
<keyword evidence="3" id="KW-0805">Transcription regulation</keyword>
<evidence type="ECO:0000256" key="4">
    <source>
        <dbReference type="ARBA" id="ARBA00023125"/>
    </source>
</evidence>
<dbReference type="GO" id="GO:0003700">
    <property type="term" value="F:DNA-binding transcription factor activity"/>
    <property type="evidence" value="ECO:0007669"/>
    <property type="project" value="InterPro"/>
</dbReference>
<evidence type="ECO:0000256" key="5">
    <source>
        <dbReference type="ARBA" id="ARBA00023163"/>
    </source>
</evidence>
<dbReference type="Pfam" id="PF00155">
    <property type="entry name" value="Aminotran_1_2"/>
    <property type="match status" value="1"/>
</dbReference>
<feature type="domain" description="HTH gntR-type" evidence="7">
    <location>
        <begin position="22"/>
        <end position="90"/>
    </location>
</feature>
<comment type="caution">
    <text evidence="8">The sequence shown here is derived from an EMBL/GenBank/DDBJ whole genome shotgun (WGS) entry which is preliminary data.</text>
</comment>
<comment type="similarity">
    <text evidence="1">In the C-terminal section; belongs to the class-I pyridoxal-phosphate-dependent aminotransferase family.</text>
</comment>
<dbReference type="CDD" id="cd07377">
    <property type="entry name" value="WHTH_GntR"/>
    <property type="match status" value="1"/>
</dbReference>
<dbReference type="InterPro" id="IPR004839">
    <property type="entry name" value="Aminotransferase_I/II_large"/>
</dbReference>
<dbReference type="GO" id="GO:0003677">
    <property type="term" value="F:DNA binding"/>
    <property type="evidence" value="ECO:0007669"/>
    <property type="project" value="UniProtKB-KW"/>
</dbReference>
<sequence length="492" mass="52765">MTIAALSARALGTMLADWRDTGPAYVALAERICLLIVDGRIASETRLPAERELSETLQLSRTTVSSAYRTLRERGFLRSTQGSGSVSQIPAGQEARGATPRGLEAAPYDLTTACPPPWPGLRQLTERTLAEHPELFTEHGYDLLGTPELRAAIARRYTERGLPTEPENIMVTVGAQHAIGLLSRTLLRRGDRALIENPSYPHARDALIAAGARLTPLPVSTDDPTIGGEAGWDADQAVALFRRASPALAYLIPDIHNPTGLSMPQETRERIIRAAEHEGTTLIVDETTAELSHTAGPSPLPFAASAPPGRAGHIITLGSMGKTVWGGLRVGWIRATPHRIRRLVAARPAHDLGTPTIDQWVAMTALDSITDILLYRSEQLAATNVAMRAALAHHLPEWTLSPGRGGVCLWANLGAPLSTALTIAASSHGLLLTAGPRFGLDGAFERFLRVPLSMEPQEVEPLIVALAGAWHAVSGGRRAAEDPRGFPRIDVV</sequence>
<evidence type="ECO:0000256" key="1">
    <source>
        <dbReference type="ARBA" id="ARBA00005384"/>
    </source>
</evidence>
<dbReference type="CDD" id="cd00609">
    <property type="entry name" value="AAT_like"/>
    <property type="match status" value="1"/>
</dbReference>
<dbReference type="Pfam" id="PF00392">
    <property type="entry name" value="GntR"/>
    <property type="match status" value="1"/>
</dbReference>
<name>A0A543I436_9MICO</name>
<accession>A0A543I436</accession>
<dbReference type="InterPro" id="IPR015424">
    <property type="entry name" value="PyrdxlP-dep_Trfase"/>
</dbReference>
<dbReference type="GO" id="GO:0030170">
    <property type="term" value="F:pyridoxal phosphate binding"/>
    <property type="evidence" value="ECO:0007669"/>
    <property type="project" value="InterPro"/>
</dbReference>
<dbReference type="PANTHER" id="PTHR46577">
    <property type="entry name" value="HTH-TYPE TRANSCRIPTIONAL REGULATORY PROTEIN GABR"/>
    <property type="match status" value="1"/>
</dbReference>
<feature type="compositionally biased region" description="Polar residues" evidence="6">
    <location>
        <begin position="79"/>
        <end position="90"/>
    </location>
</feature>
<dbReference type="InterPro" id="IPR036390">
    <property type="entry name" value="WH_DNA-bd_sf"/>
</dbReference>
<organism evidence="8 9">
    <name type="scientific">Klugiella xanthotipulae</name>
    <dbReference type="NCBI Taxonomy" id="244735"/>
    <lineage>
        <taxon>Bacteria</taxon>
        <taxon>Bacillati</taxon>
        <taxon>Actinomycetota</taxon>
        <taxon>Actinomycetes</taxon>
        <taxon>Micrococcales</taxon>
        <taxon>Microbacteriaceae</taxon>
        <taxon>Klugiella</taxon>
    </lineage>
</organism>
<evidence type="ECO:0000313" key="9">
    <source>
        <dbReference type="Proteomes" id="UP000318331"/>
    </source>
</evidence>
<feature type="region of interest" description="Disordered" evidence="6">
    <location>
        <begin position="79"/>
        <end position="100"/>
    </location>
</feature>